<dbReference type="EnsemblMetazoa" id="XM_014391176.2">
    <property type="protein sequence ID" value="XP_014246662.1"/>
    <property type="gene ID" value="LOC106665030"/>
</dbReference>
<dbReference type="PANTHER" id="PTHR11388">
    <property type="entry name" value="ORGANIC ANION TRANSPORTER"/>
    <property type="match status" value="1"/>
</dbReference>
<dbReference type="GeneID" id="106665030"/>
<comment type="similarity">
    <text evidence="2 8">Belongs to the organo anion transporter (TC 2.A.60) family.</text>
</comment>
<accession>A0A8I6RR71</accession>
<keyword evidence="8" id="KW-0813">Transport</keyword>
<dbReference type="InterPro" id="IPR002350">
    <property type="entry name" value="Kazal_dom"/>
</dbReference>
<dbReference type="NCBIfam" id="TIGR00805">
    <property type="entry name" value="oat"/>
    <property type="match status" value="1"/>
</dbReference>
<feature type="transmembrane region" description="Helical" evidence="8">
    <location>
        <begin position="192"/>
        <end position="212"/>
    </location>
</feature>
<dbReference type="GO" id="GO:0006811">
    <property type="term" value="P:monoatomic ion transport"/>
    <property type="evidence" value="ECO:0007669"/>
    <property type="project" value="UniProtKB-KW"/>
</dbReference>
<feature type="transmembrane region" description="Helical" evidence="8">
    <location>
        <begin position="233"/>
        <end position="255"/>
    </location>
</feature>
<evidence type="ECO:0000259" key="9">
    <source>
        <dbReference type="PROSITE" id="PS51465"/>
    </source>
</evidence>
<feature type="transmembrane region" description="Helical" evidence="8">
    <location>
        <begin position="91"/>
        <end position="110"/>
    </location>
</feature>
<dbReference type="RefSeq" id="XP_014246662.1">
    <property type="nucleotide sequence ID" value="XM_014391176.2"/>
</dbReference>
<dbReference type="Gene3D" id="1.20.1250.20">
    <property type="entry name" value="MFS general substrate transporter like domains"/>
    <property type="match status" value="1"/>
</dbReference>
<dbReference type="OrthoDB" id="5062115at2759"/>
<organism evidence="10 11">
    <name type="scientific">Cimex lectularius</name>
    <name type="common">Bed bug</name>
    <name type="synonym">Acanthia lectularia</name>
    <dbReference type="NCBI Taxonomy" id="79782"/>
    <lineage>
        <taxon>Eukaryota</taxon>
        <taxon>Metazoa</taxon>
        <taxon>Ecdysozoa</taxon>
        <taxon>Arthropoda</taxon>
        <taxon>Hexapoda</taxon>
        <taxon>Insecta</taxon>
        <taxon>Pterygota</taxon>
        <taxon>Neoptera</taxon>
        <taxon>Paraneoptera</taxon>
        <taxon>Hemiptera</taxon>
        <taxon>Heteroptera</taxon>
        <taxon>Panheteroptera</taxon>
        <taxon>Cimicomorpha</taxon>
        <taxon>Cimicidae</taxon>
        <taxon>Cimex</taxon>
    </lineage>
</organism>
<dbReference type="InterPro" id="IPR004156">
    <property type="entry name" value="OATP"/>
</dbReference>
<proteinExistence type="inferred from homology"/>
<keyword evidence="4 8" id="KW-0812">Transmembrane</keyword>
<feature type="transmembrane region" description="Helical" evidence="8">
    <location>
        <begin position="414"/>
        <end position="434"/>
    </location>
</feature>
<evidence type="ECO:0000256" key="5">
    <source>
        <dbReference type="ARBA" id="ARBA00022989"/>
    </source>
</evidence>
<dbReference type="InterPro" id="IPR036259">
    <property type="entry name" value="MFS_trans_sf"/>
</dbReference>
<feature type="transmembrane region" description="Helical" evidence="8">
    <location>
        <begin position="382"/>
        <end position="402"/>
    </location>
</feature>
<keyword evidence="8" id="KW-0406">Ion transport</keyword>
<evidence type="ECO:0000313" key="10">
    <source>
        <dbReference type="EnsemblMetazoa" id="XP_014246662.1"/>
    </source>
</evidence>
<dbReference type="Proteomes" id="UP000494040">
    <property type="component" value="Unassembled WGS sequence"/>
</dbReference>
<dbReference type="OMA" id="MANWHPA"/>
<keyword evidence="3" id="KW-1003">Cell membrane</keyword>
<feature type="transmembrane region" description="Helical" evidence="8">
    <location>
        <begin position="343"/>
        <end position="362"/>
    </location>
</feature>
<feature type="transmembrane region" description="Helical" evidence="8">
    <location>
        <begin position="117"/>
        <end position="139"/>
    </location>
</feature>
<protein>
    <recommendedName>
        <fullName evidence="8">Solute carrier organic anion transporter family member</fullName>
    </recommendedName>
</protein>
<keyword evidence="7" id="KW-1015">Disulfide bond</keyword>
<dbReference type="CDD" id="cd17336">
    <property type="entry name" value="MFS_SLCO_OATP"/>
    <property type="match status" value="1"/>
</dbReference>
<evidence type="ECO:0000256" key="3">
    <source>
        <dbReference type="ARBA" id="ARBA00022475"/>
    </source>
</evidence>
<dbReference type="AlphaFoldDB" id="A0A8I6RR71"/>
<feature type="transmembrane region" description="Helical" evidence="8">
    <location>
        <begin position="624"/>
        <end position="644"/>
    </location>
</feature>
<feature type="transmembrane region" description="Helical" evidence="8">
    <location>
        <begin position="275"/>
        <end position="295"/>
    </location>
</feature>
<feature type="domain" description="Kazal-like" evidence="9">
    <location>
        <begin position="451"/>
        <end position="528"/>
    </location>
</feature>
<dbReference type="SUPFAM" id="SSF103473">
    <property type="entry name" value="MFS general substrate transporter"/>
    <property type="match status" value="1"/>
</dbReference>
<comment type="subcellular location">
    <subcellularLocation>
        <location evidence="1 8">Cell membrane</location>
        <topology evidence="1 8">Multi-pass membrane protein</topology>
    </subcellularLocation>
</comment>
<reference evidence="10" key="1">
    <citation type="submission" date="2022-01" db="UniProtKB">
        <authorList>
            <consortium name="EnsemblMetazoa"/>
        </authorList>
    </citation>
    <scope>IDENTIFICATION</scope>
</reference>
<dbReference type="CTD" id="34660"/>
<evidence type="ECO:0000313" key="11">
    <source>
        <dbReference type="Proteomes" id="UP000494040"/>
    </source>
</evidence>
<keyword evidence="5 8" id="KW-1133">Transmembrane helix</keyword>
<evidence type="ECO:0000256" key="7">
    <source>
        <dbReference type="ARBA" id="ARBA00023157"/>
    </source>
</evidence>
<evidence type="ECO:0000256" key="1">
    <source>
        <dbReference type="ARBA" id="ARBA00004651"/>
    </source>
</evidence>
<dbReference type="PROSITE" id="PS51465">
    <property type="entry name" value="KAZAL_2"/>
    <property type="match status" value="1"/>
</dbReference>
<name>A0A8I6RR71_CIMLE</name>
<evidence type="ECO:0000256" key="4">
    <source>
        <dbReference type="ARBA" id="ARBA00022692"/>
    </source>
</evidence>
<feature type="transmembrane region" description="Helical" evidence="8">
    <location>
        <begin position="570"/>
        <end position="594"/>
    </location>
</feature>
<dbReference type="KEGG" id="clec:106665030"/>
<keyword evidence="11" id="KW-1185">Reference proteome</keyword>
<feature type="transmembrane region" description="Helical" evidence="8">
    <location>
        <begin position="536"/>
        <end position="558"/>
    </location>
</feature>
<dbReference type="GO" id="GO:0005886">
    <property type="term" value="C:plasma membrane"/>
    <property type="evidence" value="ECO:0007669"/>
    <property type="project" value="UniProtKB-SubCell"/>
</dbReference>
<evidence type="ECO:0000256" key="6">
    <source>
        <dbReference type="ARBA" id="ARBA00023136"/>
    </source>
</evidence>
<dbReference type="GO" id="GO:0015347">
    <property type="term" value="F:sodium-independent organic anion transmembrane transporter activity"/>
    <property type="evidence" value="ECO:0007669"/>
    <property type="project" value="TreeGrafter"/>
</dbReference>
<evidence type="ECO:0000256" key="8">
    <source>
        <dbReference type="RuleBase" id="RU362056"/>
    </source>
</evidence>
<keyword evidence="6 8" id="KW-0472">Membrane</keyword>
<sequence length="669" mass="74440">MEKGLQLEESLLGNKQDRGTARKEHPSDSSGCGLGTFRPKWLQHLAHTRSFMIVYGLLGMVQSMTFVYFIATLTTLERQFGIPSRTTGVMISGNEVSQILLSLVLTYAGGQRNRPLWLGWGVALSGISCFIITLPHFIYGPGNHALSFTKEYIEEHGINQTSIDLKEKMGLCSKERSVKDCDMGEYSVIPSVLVFISQFILGIGSTLYYSLGQTYIDDNTKKTKTPMVLGFTFALRTIGPSIGFVVGFLCLSVYVSPNLTPLIDKKDPRWIGAWWLGWLVLGSVMLVFAFLISLFPKHLPPSKNKVDDKMNVKKKSETPLSEKEAPSFKEFPTALKRLLKNKLLVINIFSGVFYILGSSAYITYLARYIEVQFEKSATNATIVLGPAVLGAMVIGFLISGYVISKFKPRPKYLLGWNVIVGMVYIVGEITLMFISCQDTNLVGFNRDTNRIDVINHCNNDCGCENLKYSPVCYEEKLLTFYSACHAGCHQANKGDKNKTYENCMCLSNDPEESAEYETYILKDGPCLMPCGYNFQIFIGLMCIMQLLGSSGKIGNLLVNYRAVLPEDKSFAQGFALLLISLLAFIPGPILFGAIMDASCLIRDSDCAEKGNCWFYDKHSFRTNLNMASVAFTSIGVILDGLVCYMGRNLPLYDEEEQAEENGQIKTSSM</sequence>
<dbReference type="PANTHER" id="PTHR11388:SF131">
    <property type="entry name" value="SOLUTE CARRIER ORGANIC ANION TRANSPORTER FAMILY MEMBER"/>
    <property type="match status" value="1"/>
</dbReference>
<dbReference type="Pfam" id="PF03137">
    <property type="entry name" value="OATP"/>
    <property type="match status" value="1"/>
</dbReference>
<feature type="transmembrane region" description="Helical" evidence="8">
    <location>
        <begin position="50"/>
        <end position="71"/>
    </location>
</feature>
<dbReference type="GO" id="GO:0043252">
    <property type="term" value="P:sodium-independent organic anion transport"/>
    <property type="evidence" value="ECO:0007669"/>
    <property type="project" value="TreeGrafter"/>
</dbReference>
<evidence type="ECO:0000256" key="2">
    <source>
        <dbReference type="ARBA" id="ARBA00009657"/>
    </source>
</evidence>